<feature type="compositionally biased region" description="Polar residues" evidence="1">
    <location>
        <begin position="29"/>
        <end position="38"/>
    </location>
</feature>
<protein>
    <submittedName>
        <fullName evidence="2">Uncharacterized protein</fullName>
    </submittedName>
</protein>
<evidence type="ECO:0000313" key="2">
    <source>
        <dbReference type="EnsemblMetazoa" id="PPA44118.1"/>
    </source>
</evidence>
<reference evidence="3" key="1">
    <citation type="journal article" date="2008" name="Nat. Genet.">
        <title>The Pristionchus pacificus genome provides a unique perspective on nematode lifestyle and parasitism.</title>
        <authorList>
            <person name="Dieterich C."/>
            <person name="Clifton S.W."/>
            <person name="Schuster L.N."/>
            <person name="Chinwalla A."/>
            <person name="Delehaunty K."/>
            <person name="Dinkelacker I."/>
            <person name="Fulton L."/>
            <person name="Fulton R."/>
            <person name="Godfrey J."/>
            <person name="Minx P."/>
            <person name="Mitreva M."/>
            <person name="Roeseler W."/>
            <person name="Tian H."/>
            <person name="Witte H."/>
            <person name="Yang S.P."/>
            <person name="Wilson R.K."/>
            <person name="Sommer R.J."/>
        </authorList>
    </citation>
    <scope>NUCLEOTIDE SEQUENCE [LARGE SCALE GENOMIC DNA]</scope>
    <source>
        <strain evidence="3">PS312</strain>
    </source>
</reference>
<dbReference type="AlphaFoldDB" id="A0A2A6CVK8"/>
<keyword evidence="3" id="KW-1185">Reference proteome</keyword>
<feature type="region of interest" description="Disordered" evidence="1">
    <location>
        <begin position="29"/>
        <end position="58"/>
    </location>
</feature>
<accession>A0A2A6CVK8</accession>
<dbReference type="EnsemblMetazoa" id="PPA44118.1">
    <property type="protein sequence ID" value="PPA44118.1"/>
    <property type="gene ID" value="WBGene00282487"/>
</dbReference>
<proteinExistence type="predicted"/>
<dbReference type="Proteomes" id="UP000005239">
    <property type="component" value="Unassembled WGS sequence"/>
</dbReference>
<evidence type="ECO:0000313" key="3">
    <source>
        <dbReference type="Proteomes" id="UP000005239"/>
    </source>
</evidence>
<accession>A0A8R1Z5I8</accession>
<sequence length="112" mass="12333">MLGVTLVVERIEIPMDQWMGSLFAPTISPTSMSDSSRQVAARPSRSGIRPFGGRSARRHPSLRWHPLLLHFSFVYLPSLYPLCDPLPISSLPEFKRRALQFGGGGGAGAQEQ</sequence>
<organism evidence="2 3">
    <name type="scientific">Pristionchus pacificus</name>
    <name type="common">Parasitic nematode worm</name>
    <dbReference type="NCBI Taxonomy" id="54126"/>
    <lineage>
        <taxon>Eukaryota</taxon>
        <taxon>Metazoa</taxon>
        <taxon>Ecdysozoa</taxon>
        <taxon>Nematoda</taxon>
        <taxon>Chromadorea</taxon>
        <taxon>Rhabditida</taxon>
        <taxon>Rhabditina</taxon>
        <taxon>Diplogasteromorpha</taxon>
        <taxon>Diplogasteroidea</taxon>
        <taxon>Neodiplogasteridae</taxon>
        <taxon>Pristionchus</taxon>
    </lineage>
</organism>
<reference evidence="2" key="2">
    <citation type="submission" date="2022-06" db="UniProtKB">
        <authorList>
            <consortium name="EnsemblMetazoa"/>
        </authorList>
    </citation>
    <scope>IDENTIFICATION</scope>
    <source>
        <strain evidence="2">PS312</strain>
    </source>
</reference>
<gene>
    <name evidence="2" type="primary">WBGene00282487</name>
</gene>
<evidence type="ECO:0000256" key="1">
    <source>
        <dbReference type="SAM" id="MobiDB-lite"/>
    </source>
</evidence>
<name>A0A2A6CVK8_PRIPA</name>